<evidence type="ECO:0000256" key="6">
    <source>
        <dbReference type="SAM" id="MobiDB-lite"/>
    </source>
</evidence>
<dbReference type="STRING" id="1081103.A0A0B2WYU1"/>
<evidence type="ECO:0000256" key="2">
    <source>
        <dbReference type="ARBA" id="ARBA00022553"/>
    </source>
</evidence>
<accession>A0A0B2WYU1</accession>
<feature type="region of interest" description="Disordered" evidence="6">
    <location>
        <begin position="451"/>
        <end position="471"/>
    </location>
</feature>
<name>A0A0B2WYU1_METAS</name>
<gene>
    <name evidence="8" type="ORF">MAM_00453</name>
</gene>
<dbReference type="RefSeq" id="XP_040682517.1">
    <property type="nucleotide sequence ID" value="XM_040819252.1"/>
</dbReference>
<dbReference type="InterPro" id="IPR038765">
    <property type="entry name" value="Papain-like_cys_pep_sf"/>
</dbReference>
<keyword evidence="5" id="KW-0378">Hydrolase</keyword>
<dbReference type="PANTHER" id="PTHR46896:SF3">
    <property type="entry name" value="FI06413P-RELATED"/>
    <property type="match status" value="1"/>
</dbReference>
<feature type="compositionally biased region" description="Basic and acidic residues" evidence="6">
    <location>
        <begin position="863"/>
        <end position="875"/>
    </location>
</feature>
<dbReference type="GO" id="GO:0006508">
    <property type="term" value="P:proteolysis"/>
    <property type="evidence" value="ECO:0007669"/>
    <property type="project" value="UniProtKB-KW"/>
</dbReference>
<dbReference type="Gene3D" id="3.40.395.10">
    <property type="entry name" value="Adenoviral Proteinase, Chain A"/>
    <property type="match status" value="1"/>
</dbReference>
<dbReference type="InterPro" id="IPR051947">
    <property type="entry name" value="Sentrin-specific_protease"/>
</dbReference>
<organism evidence="8 9">
    <name type="scientific">Metarhizium album (strain ARSEF 1941)</name>
    <dbReference type="NCBI Taxonomy" id="1081103"/>
    <lineage>
        <taxon>Eukaryota</taxon>
        <taxon>Fungi</taxon>
        <taxon>Dikarya</taxon>
        <taxon>Ascomycota</taxon>
        <taxon>Pezizomycotina</taxon>
        <taxon>Sordariomycetes</taxon>
        <taxon>Hypocreomycetidae</taxon>
        <taxon>Hypocreales</taxon>
        <taxon>Clavicipitaceae</taxon>
        <taxon>Metarhizium</taxon>
    </lineage>
</organism>
<feature type="region of interest" description="Disordered" evidence="6">
    <location>
        <begin position="223"/>
        <end position="263"/>
    </location>
</feature>
<feature type="compositionally biased region" description="Basic and acidic residues" evidence="6">
    <location>
        <begin position="452"/>
        <end position="462"/>
    </location>
</feature>
<evidence type="ECO:0000256" key="4">
    <source>
        <dbReference type="ARBA" id="ARBA00022786"/>
    </source>
</evidence>
<protein>
    <submittedName>
        <fullName evidence="8">Ulp1 protease family protein</fullName>
    </submittedName>
</protein>
<comment type="similarity">
    <text evidence="1">Belongs to the peptidase C48 family.</text>
</comment>
<dbReference type="Proteomes" id="UP000030816">
    <property type="component" value="Unassembled WGS sequence"/>
</dbReference>
<feature type="domain" description="Ubiquitin-like protease family profile" evidence="7">
    <location>
        <begin position="345"/>
        <end position="601"/>
    </location>
</feature>
<dbReference type="InterPro" id="IPR057501">
    <property type="entry name" value="DeUb_enz_PH"/>
</dbReference>
<dbReference type="InterPro" id="IPR003653">
    <property type="entry name" value="Peptidase_C48_C"/>
</dbReference>
<dbReference type="SUPFAM" id="SSF54001">
    <property type="entry name" value="Cysteine proteinases"/>
    <property type="match status" value="1"/>
</dbReference>
<sequence>MPQANKRSRPLNYADLSSPHIKRAKFAPRESIESEDELCRDTADAPRKRTNFSALCSPKRHLFSRRDIPHTQFTNHPKSHHIMTLPTLHASIPDLNVRRAVSGKHFYLGDDDKRGQLILQQHGNSTTLVPKFPADENPPLQWMRVPLDSITSIEHAMGSSHYVRMLRPRGNEFEANLWLQFTNHRDVFSLMQVASHVKISSCPPGELEVRWQKALDLATTYSAQNAKRTSNSGASRMQTSSSHATTNLPWRTDAQKESPCGSRPGGIIAKLRESALVEQSQATGSTKVNDDVVVSRAPTTRQTRRSSVACVTREPSPNRWTDENPGWRKSWHKSLIFPPAGKNRAIVDDDDILRLDEGEFLNDNLISFYVRYLQFKLESERPELLSKVYIFSTFFFEKLRSVKGKVNYDGVRSWTAKFDLLSYDYIVVPVNENAHWYLAIICNTPNAVSGMPKDDGISKKEEEENTTPPGITMIAQNMSDISIHSDDGISAFFEEPVDLKPPASSTTLQESSPPSKNATPNKLAAGPHVDPRLPRIVTLDSLGSPHAVTCRVLKEYLVAEAKDKKGVELAIIPTGMTAKRIPEQNNFCDCGVFILGYMQEFLKDPDETVRRLFQKEPVNWDIRPSLLRNQVRDLLFKLQEEQQERLESEKTEKRLLSAKKKKQVAAARAADEPASSPTTVREKLLRRQSGSLATVAGTPVGAGSCIGESDATGSLPMTQLSVDDDEVKLVDLPNDNPSTSNTSADDVFYSARTSPSRSSANSADKAKPNEPGTKPASSSHRTLDGYLTRRLTSSSCDVDVQRAITPEKQQRATTETVHAEDVVLISPNVATRQKPKPKPLESSPTFVKLLQSSPGSSPMRSKARYDGIERAVDLT</sequence>
<dbReference type="GO" id="GO:0016926">
    <property type="term" value="P:protein desumoylation"/>
    <property type="evidence" value="ECO:0007669"/>
    <property type="project" value="TreeGrafter"/>
</dbReference>
<evidence type="ECO:0000256" key="3">
    <source>
        <dbReference type="ARBA" id="ARBA00022670"/>
    </source>
</evidence>
<evidence type="ECO:0000256" key="1">
    <source>
        <dbReference type="ARBA" id="ARBA00005234"/>
    </source>
</evidence>
<evidence type="ECO:0000259" key="7">
    <source>
        <dbReference type="PROSITE" id="PS50600"/>
    </source>
</evidence>
<dbReference type="HOGENOM" id="CLU_007693_0_0_1"/>
<comment type="caution">
    <text evidence="8">The sequence shown here is derived from an EMBL/GenBank/DDBJ whole genome shotgun (WGS) entry which is preliminary data.</text>
</comment>
<feature type="region of interest" description="Disordered" evidence="6">
    <location>
        <begin position="501"/>
        <end position="529"/>
    </location>
</feature>
<feature type="compositionally biased region" description="Polar residues" evidence="6">
    <location>
        <begin position="503"/>
        <end position="520"/>
    </location>
</feature>
<evidence type="ECO:0000256" key="5">
    <source>
        <dbReference type="ARBA" id="ARBA00022801"/>
    </source>
</evidence>
<proteinExistence type="inferred from homology"/>
<reference evidence="8 9" key="1">
    <citation type="journal article" date="2014" name="Proc. Natl. Acad. Sci. U.S.A.">
        <title>Trajectory and genomic determinants of fungal-pathogen speciation and host adaptation.</title>
        <authorList>
            <person name="Hu X."/>
            <person name="Xiao G."/>
            <person name="Zheng P."/>
            <person name="Shang Y."/>
            <person name="Su Y."/>
            <person name="Zhang X."/>
            <person name="Liu X."/>
            <person name="Zhan S."/>
            <person name="St Leger R.J."/>
            <person name="Wang C."/>
        </authorList>
    </citation>
    <scope>NUCLEOTIDE SEQUENCE [LARGE SCALE GENOMIC DNA]</scope>
    <source>
        <strain evidence="8 9">ARSEF 1941</strain>
    </source>
</reference>
<dbReference type="GO" id="GO:0005634">
    <property type="term" value="C:nucleus"/>
    <property type="evidence" value="ECO:0007669"/>
    <property type="project" value="TreeGrafter"/>
</dbReference>
<dbReference type="GeneID" id="63734908"/>
<feature type="region of interest" description="Disordered" evidence="6">
    <location>
        <begin position="729"/>
        <end position="785"/>
    </location>
</feature>
<feature type="compositionally biased region" description="Polar residues" evidence="6">
    <location>
        <begin position="751"/>
        <end position="762"/>
    </location>
</feature>
<evidence type="ECO:0000313" key="8">
    <source>
        <dbReference type="EMBL" id="KHO01452.1"/>
    </source>
</evidence>
<dbReference type="OrthoDB" id="442460at2759"/>
<feature type="compositionally biased region" description="Basic and acidic residues" evidence="6">
    <location>
        <begin position="27"/>
        <end position="39"/>
    </location>
</feature>
<feature type="region of interest" description="Disordered" evidence="6">
    <location>
        <begin position="297"/>
        <end position="325"/>
    </location>
</feature>
<feature type="compositionally biased region" description="Polar residues" evidence="6">
    <location>
        <begin position="842"/>
        <end position="859"/>
    </location>
</feature>
<feature type="region of interest" description="Disordered" evidence="6">
    <location>
        <begin position="664"/>
        <end position="717"/>
    </location>
</feature>
<dbReference type="EMBL" id="AZHE01000001">
    <property type="protein sequence ID" value="KHO01452.1"/>
    <property type="molecule type" value="Genomic_DNA"/>
</dbReference>
<dbReference type="GO" id="GO:0005737">
    <property type="term" value="C:cytoplasm"/>
    <property type="evidence" value="ECO:0007669"/>
    <property type="project" value="TreeGrafter"/>
</dbReference>
<keyword evidence="2" id="KW-0597">Phosphoprotein</keyword>
<dbReference type="PANTHER" id="PTHR46896">
    <property type="entry name" value="SENTRIN-SPECIFIC PROTEASE"/>
    <property type="match status" value="1"/>
</dbReference>
<dbReference type="PROSITE" id="PS50600">
    <property type="entry name" value="ULP_PROTEASE"/>
    <property type="match status" value="1"/>
</dbReference>
<dbReference type="GO" id="GO:0070139">
    <property type="term" value="F:SUMO-specific endopeptidase activity"/>
    <property type="evidence" value="ECO:0007669"/>
    <property type="project" value="TreeGrafter"/>
</dbReference>
<feature type="compositionally biased region" description="Polar residues" evidence="6">
    <location>
        <begin position="735"/>
        <end position="744"/>
    </location>
</feature>
<keyword evidence="9" id="KW-1185">Reference proteome</keyword>
<dbReference type="Pfam" id="PF25424">
    <property type="entry name" value="PH_35"/>
    <property type="match status" value="1"/>
</dbReference>
<evidence type="ECO:0000313" key="9">
    <source>
        <dbReference type="Proteomes" id="UP000030816"/>
    </source>
</evidence>
<feature type="region of interest" description="Disordered" evidence="6">
    <location>
        <begin position="831"/>
        <end position="875"/>
    </location>
</feature>
<keyword evidence="3 8" id="KW-0645">Protease</keyword>
<keyword evidence="4" id="KW-0833">Ubl conjugation pathway</keyword>
<feature type="region of interest" description="Disordered" evidence="6">
    <location>
        <begin position="1"/>
        <end position="39"/>
    </location>
</feature>
<dbReference type="AlphaFoldDB" id="A0A0B2WYU1"/>
<feature type="compositionally biased region" description="Polar residues" evidence="6">
    <location>
        <begin position="223"/>
        <end position="249"/>
    </location>
</feature>
<dbReference type="Pfam" id="PF02902">
    <property type="entry name" value="Peptidase_C48"/>
    <property type="match status" value="1"/>
</dbReference>